<dbReference type="KEGG" id="pna:Pnap_2243"/>
<proteinExistence type="predicted"/>
<dbReference type="RefSeq" id="WP_011801629.1">
    <property type="nucleotide sequence ID" value="NC_008781.1"/>
</dbReference>
<keyword evidence="2" id="KW-1185">Reference proteome</keyword>
<gene>
    <name evidence="1" type="ordered locus">Pnap_2243</name>
</gene>
<protein>
    <submittedName>
        <fullName evidence="1">Uncharacterized protein</fullName>
    </submittedName>
</protein>
<evidence type="ECO:0000313" key="1">
    <source>
        <dbReference type="EMBL" id="ABM37551.1"/>
    </source>
</evidence>
<dbReference type="OrthoDB" id="6185822at2"/>
<dbReference type="HOGENOM" id="CLU_1894292_0_0_4"/>
<reference evidence="2" key="1">
    <citation type="journal article" date="2009" name="Environ. Microbiol.">
        <title>The genome of Polaromonas naphthalenivorans strain CJ2, isolated from coal tar-contaminated sediment, reveals physiological and metabolic versatility and evolution through extensive horizontal gene transfer.</title>
        <authorList>
            <person name="Yagi J.M."/>
            <person name="Sims D."/>
            <person name="Brettin T."/>
            <person name="Bruce D."/>
            <person name="Madsen E.L."/>
        </authorList>
    </citation>
    <scope>NUCLEOTIDE SEQUENCE [LARGE SCALE GENOMIC DNA]</scope>
    <source>
        <strain evidence="2">CJ2</strain>
    </source>
</reference>
<dbReference type="AlphaFoldDB" id="A1VPH3"/>
<sequence length="134" mass="13207">MTTPLSLIARKGQMAGLRAALDAGGGKALFYINAPPATPDDATAETLLGSINLATPSGALGDASGLATLTLTVPQITNALASGIIGWVRLADGAGHGFMDLPAGLAGSGLPVILNALQVYTGGEIQLLACLIAA</sequence>
<dbReference type="Proteomes" id="UP000000644">
    <property type="component" value="Chromosome"/>
</dbReference>
<organism evidence="1 2">
    <name type="scientific">Polaromonas naphthalenivorans (strain CJ2)</name>
    <dbReference type="NCBI Taxonomy" id="365044"/>
    <lineage>
        <taxon>Bacteria</taxon>
        <taxon>Pseudomonadati</taxon>
        <taxon>Pseudomonadota</taxon>
        <taxon>Betaproteobacteria</taxon>
        <taxon>Burkholderiales</taxon>
        <taxon>Comamonadaceae</taxon>
        <taxon>Polaromonas</taxon>
    </lineage>
</organism>
<name>A1VPH3_POLNA</name>
<dbReference type="EMBL" id="CP000529">
    <property type="protein sequence ID" value="ABM37551.1"/>
    <property type="molecule type" value="Genomic_DNA"/>
</dbReference>
<dbReference type="STRING" id="365044.Pnap_2243"/>
<evidence type="ECO:0000313" key="2">
    <source>
        <dbReference type="Proteomes" id="UP000000644"/>
    </source>
</evidence>
<accession>A1VPH3</accession>